<dbReference type="PANTHER" id="PTHR22808">
    <property type="entry name" value="NCL1 YEAST -RELATED NOL1/NOP2/FMU SUN DOMAIN-CONTAINING"/>
    <property type="match status" value="1"/>
</dbReference>
<dbReference type="SUPFAM" id="SSF53335">
    <property type="entry name" value="S-adenosyl-L-methionine-dependent methyltransferases"/>
    <property type="match status" value="1"/>
</dbReference>
<dbReference type="Proteomes" id="UP000626109">
    <property type="component" value="Unassembled WGS sequence"/>
</dbReference>
<dbReference type="Gene3D" id="3.40.50.150">
    <property type="entry name" value="Vaccinia Virus protein VP39"/>
    <property type="match status" value="1"/>
</dbReference>
<evidence type="ECO:0000256" key="2">
    <source>
        <dbReference type="ARBA" id="ARBA00022679"/>
    </source>
</evidence>
<accession>A0A813L2U4</accession>
<dbReference type="Pfam" id="PF01189">
    <property type="entry name" value="Methyltr_RsmB-F"/>
    <property type="match status" value="1"/>
</dbReference>
<organism evidence="7 8">
    <name type="scientific">Polarella glacialis</name>
    <name type="common">Dinoflagellate</name>
    <dbReference type="NCBI Taxonomy" id="89957"/>
    <lineage>
        <taxon>Eukaryota</taxon>
        <taxon>Sar</taxon>
        <taxon>Alveolata</taxon>
        <taxon>Dinophyceae</taxon>
        <taxon>Suessiales</taxon>
        <taxon>Suessiaceae</taxon>
        <taxon>Polarella</taxon>
    </lineage>
</organism>
<dbReference type="PRINTS" id="PR02008">
    <property type="entry name" value="RCMTFAMILY"/>
</dbReference>
<gene>
    <name evidence="7" type="ORF">PGLA2088_LOCUS40655</name>
</gene>
<protein>
    <recommendedName>
        <fullName evidence="6">SAM-dependent MTase RsmB/NOP-type domain-containing protein</fullName>
    </recommendedName>
</protein>
<keyword evidence="2 5" id="KW-0808">Transferase</keyword>
<dbReference type="AlphaFoldDB" id="A0A813L2U4"/>
<evidence type="ECO:0000259" key="6">
    <source>
        <dbReference type="PROSITE" id="PS51686"/>
    </source>
</evidence>
<feature type="binding site" evidence="5">
    <location>
        <position position="43"/>
    </location>
    <ligand>
        <name>S-adenosyl-L-methionine</name>
        <dbReference type="ChEBI" id="CHEBI:59789"/>
    </ligand>
</feature>
<reference evidence="7" key="1">
    <citation type="submission" date="2021-02" db="EMBL/GenBank/DDBJ databases">
        <authorList>
            <person name="Dougan E. K."/>
            <person name="Rhodes N."/>
            <person name="Thang M."/>
            <person name="Chan C."/>
        </authorList>
    </citation>
    <scope>NUCLEOTIDE SEQUENCE</scope>
</reference>
<dbReference type="InterPro" id="IPR029063">
    <property type="entry name" value="SAM-dependent_MTases_sf"/>
</dbReference>
<keyword evidence="4 5" id="KW-0694">RNA-binding</keyword>
<dbReference type="InterPro" id="IPR001678">
    <property type="entry name" value="MeTrfase_RsmB-F_NOP2_dom"/>
</dbReference>
<feature type="non-terminal residue" evidence="7">
    <location>
        <position position="1"/>
    </location>
</feature>
<keyword evidence="1 5" id="KW-0489">Methyltransferase</keyword>
<comment type="similarity">
    <text evidence="5">Belongs to the class I-like SAM-binding methyltransferase superfamily. RsmB/NOP family.</text>
</comment>
<feature type="domain" description="SAM-dependent MTase RsmB/NOP-type" evidence="6">
    <location>
        <begin position="1"/>
        <end position="269"/>
    </location>
</feature>
<dbReference type="GO" id="GO:0003723">
    <property type="term" value="F:RNA binding"/>
    <property type="evidence" value="ECO:0007669"/>
    <property type="project" value="UniProtKB-UniRule"/>
</dbReference>
<keyword evidence="3 5" id="KW-0949">S-adenosyl-L-methionine</keyword>
<feature type="active site" description="Nucleophile" evidence="5">
    <location>
        <position position="143"/>
    </location>
</feature>
<dbReference type="GO" id="GO:0008173">
    <property type="term" value="F:RNA methyltransferase activity"/>
    <property type="evidence" value="ECO:0007669"/>
    <property type="project" value="InterPro"/>
</dbReference>
<feature type="binding site" evidence="5">
    <location>
        <position position="70"/>
    </location>
    <ligand>
        <name>S-adenosyl-L-methionine</name>
        <dbReference type="ChEBI" id="CHEBI:59789"/>
    </ligand>
</feature>
<dbReference type="InterPro" id="IPR049560">
    <property type="entry name" value="MeTrfase_RsmB-F_NOP2_cat"/>
</dbReference>
<proteinExistence type="inferred from homology"/>
<comment type="caution">
    <text evidence="7">The sequence shown here is derived from an EMBL/GenBank/DDBJ whole genome shotgun (WGS) entry which is preliminary data.</text>
</comment>
<evidence type="ECO:0000256" key="4">
    <source>
        <dbReference type="ARBA" id="ARBA00022884"/>
    </source>
</evidence>
<feature type="binding site" evidence="5">
    <location>
        <begin position="7"/>
        <end position="13"/>
    </location>
    <ligand>
        <name>S-adenosyl-L-methionine</name>
        <dbReference type="ChEBI" id="CHEBI:59789"/>
    </ligand>
</feature>
<sequence length="530" mass="56876">HAVLDLCSAPGSKTCQLLDALMSDRSNESSRCLASDGLLVANDLRAERVERLWSRARWQPCSPLVVTAIDGTVFPTLPGLEAGFDRILVDVPCSSDGTARKELKRLEKWSVASGLSHHSLQLGLLLRGLALLKPGGRLVYSTCSLNPLECEAVVQAALKSNSQSSSSSNAGGDLRPRGLRLLPAEEALPKGCPRGLRGLETWRVPDPDFERTGLTFCSAAEAACHEYPASLFPSAPEEARRLGLQSCARFLPTHGPHFGGFFLAVFELDHECPDKEERPMTGPQQNSALPEIEVEAEGSIEAVARQACTPLFVTLADADRQACELLVDLFGLCVDSIQQLSLFAEDGVVAQVSRRMLRLGNPGPPLLLLHAGLPLLRRVRQGAGKNRELTEPEEPPHTAWQICPEGANCLAEMATRRKLSLAEPLLLRLLRVREATACFRQPDRDSDAIMDECPPPSDELLLGQALQACHCEEDGPILVHVPLRCAAGLSCGGVWLGGGIASGCVSLSAPADVLGRYVAALLQQSQAVAG</sequence>
<evidence type="ECO:0000313" key="7">
    <source>
        <dbReference type="EMBL" id="CAE8719436.1"/>
    </source>
</evidence>
<name>A0A813L2U4_POLGL</name>
<evidence type="ECO:0000313" key="8">
    <source>
        <dbReference type="Proteomes" id="UP000626109"/>
    </source>
</evidence>
<dbReference type="PROSITE" id="PS51686">
    <property type="entry name" value="SAM_MT_RSMB_NOP"/>
    <property type="match status" value="1"/>
</dbReference>
<feature type="binding site" evidence="5">
    <location>
        <position position="90"/>
    </location>
    <ligand>
        <name>S-adenosyl-L-methionine</name>
        <dbReference type="ChEBI" id="CHEBI:59789"/>
    </ligand>
</feature>
<dbReference type="GO" id="GO:0001510">
    <property type="term" value="P:RNA methylation"/>
    <property type="evidence" value="ECO:0007669"/>
    <property type="project" value="InterPro"/>
</dbReference>
<evidence type="ECO:0000256" key="1">
    <source>
        <dbReference type="ARBA" id="ARBA00022603"/>
    </source>
</evidence>
<dbReference type="InterPro" id="IPR023267">
    <property type="entry name" value="RCMT"/>
</dbReference>
<dbReference type="EMBL" id="CAJNNW010033543">
    <property type="protein sequence ID" value="CAE8719436.1"/>
    <property type="molecule type" value="Genomic_DNA"/>
</dbReference>
<evidence type="ECO:0000256" key="3">
    <source>
        <dbReference type="ARBA" id="ARBA00022691"/>
    </source>
</evidence>
<evidence type="ECO:0000256" key="5">
    <source>
        <dbReference type="PROSITE-ProRule" id="PRU01023"/>
    </source>
</evidence>